<dbReference type="RefSeq" id="WP_040154919.1">
    <property type="nucleotide sequence ID" value="NZ_CCYO01000006.1"/>
</dbReference>
<protein>
    <recommendedName>
        <fullName evidence="1">SMEK domain-containing protein</fullName>
    </recommendedName>
</protein>
<evidence type="ECO:0000313" key="4">
    <source>
        <dbReference type="Proteomes" id="UP000255169"/>
    </source>
</evidence>
<organism evidence="2">
    <name type="scientific">Yersinia ruckeri</name>
    <dbReference type="NCBI Taxonomy" id="29486"/>
    <lineage>
        <taxon>Bacteria</taxon>
        <taxon>Pseudomonadati</taxon>
        <taxon>Pseudomonadota</taxon>
        <taxon>Gammaproteobacteria</taxon>
        <taxon>Enterobacterales</taxon>
        <taxon>Yersiniaceae</taxon>
        <taxon>Yersinia</taxon>
    </lineage>
</organism>
<reference evidence="3 4" key="2">
    <citation type="submission" date="2018-06" db="EMBL/GenBank/DDBJ databases">
        <authorList>
            <consortium name="Pathogen Informatics"/>
            <person name="Doyle S."/>
        </authorList>
    </citation>
    <scope>NUCLEOTIDE SEQUENCE [LARGE SCALE GENOMIC DNA]</scope>
    <source>
        <strain evidence="3 4">NCTC10476</strain>
    </source>
</reference>
<name>A0A0A8VER8_YERRU</name>
<dbReference type="NCBIfam" id="NF033859">
    <property type="entry name" value="SMEK_N"/>
    <property type="match status" value="1"/>
</dbReference>
<sequence length="76" mass="8516">MIESLMKNLNQDIAILQLRVERDKDTGFNDMSRLLEAISIQLFKALGIANLKSKNQIRVNFPAIDAAEDNKNGGIE</sequence>
<evidence type="ECO:0000259" key="1">
    <source>
        <dbReference type="Pfam" id="PF21941"/>
    </source>
</evidence>
<gene>
    <name evidence="2" type="ORF">CSF007_11715</name>
    <name evidence="3" type="ORF">NCTC10476_03415</name>
</gene>
<dbReference type="Pfam" id="PF21941">
    <property type="entry name" value="SMEK_N"/>
    <property type="match status" value="1"/>
</dbReference>
<evidence type="ECO:0000313" key="3">
    <source>
        <dbReference type="EMBL" id="SUQ37293.1"/>
    </source>
</evidence>
<feature type="domain" description="SMEK" evidence="1">
    <location>
        <begin position="9"/>
        <end position="71"/>
    </location>
</feature>
<reference evidence="2" key="1">
    <citation type="journal article" date="2015" name="Genome Announc.">
        <title>Complete Genome Sequence of Yersinia ruckeri Strain CSF007-82, Etiologic Agent of Red Mouth Disease in Salmonid Fish.</title>
        <authorList>
            <person name="Nelson M.C."/>
            <person name="LaPatra S.E."/>
            <person name="Welch T.J."/>
            <person name="Graf J."/>
        </authorList>
    </citation>
    <scope>NUCLEOTIDE SEQUENCE</scope>
    <source>
        <strain evidence="2">CSF007-82</strain>
    </source>
</reference>
<dbReference type="AlphaFoldDB" id="A0A0A8VER8"/>
<proteinExistence type="predicted"/>
<dbReference type="InterPro" id="IPR047740">
    <property type="entry name" value="SMEK_dom"/>
</dbReference>
<dbReference type="EMBL" id="LN681231">
    <property type="protein sequence ID" value="CEK28085.1"/>
    <property type="molecule type" value="Genomic_DNA"/>
</dbReference>
<dbReference type="GeneID" id="66880008"/>
<dbReference type="EMBL" id="UHJG01000002">
    <property type="protein sequence ID" value="SUQ37293.1"/>
    <property type="molecule type" value="Genomic_DNA"/>
</dbReference>
<accession>A0A0A8VER8</accession>
<evidence type="ECO:0000313" key="2">
    <source>
        <dbReference type="EMBL" id="CEK28085.1"/>
    </source>
</evidence>
<dbReference type="Proteomes" id="UP000255169">
    <property type="component" value="Unassembled WGS sequence"/>
</dbReference>
<keyword evidence="4" id="KW-1185">Reference proteome</keyword>